<protein>
    <submittedName>
        <fullName evidence="1">Uncharacterized protein</fullName>
    </submittedName>
</protein>
<sequence length="97" mass="10980">MSTSKKVPWPNLGVPGNLLPASLADRQLDHLERMVRTIVRANPARPVHGMDQGYWESRLHALVNENNLVAVQQHRVQRLLQDLAQRARPNAFNRTAA</sequence>
<dbReference type="AlphaFoldDB" id="A0A158I2D6"/>
<dbReference type="OrthoDB" id="9009585at2"/>
<reference evidence="1 2" key="1">
    <citation type="submission" date="2016-01" db="EMBL/GenBank/DDBJ databases">
        <authorList>
            <person name="Oliw E.H."/>
        </authorList>
    </citation>
    <scope>NUCLEOTIDE SEQUENCE [LARGE SCALE GENOMIC DNA]</scope>
    <source>
        <strain evidence="1">LMG 27134</strain>
    </source>
</reference>
<proteinExistence type="predicted"/>
<evidence type="ECO:0000313" key="1">
    <source>
        <dbReference type="EMBL" id="SAL50409.1"/>
    </source>
</evidence>
<dbReference type="RefSeq" id="WP_075643983.1">
    <property type="nucleotide sequence ID" value="NZ_FCOK02000038.1"/>
</dbReference>
<dbReference type="Proteomes" id="UP000054683">
    <property type="component" value="Unassembled WGS sequence"/>
</dbReference>
<organism evidence="1 2">
    <name type="scientific">Caballeronia udeis</name>
    <dbReference type="NCBI Taxonomy" id="1232866"/>
    <lineage>
        <taxon>Bacteria</taxon>
        <taxon>Pseudomonadati</taxon>
        <taxon>Pseudomonadota</taxon>
        <taxon>Betaproteobacteria</taxon>
        <taxon>Burkholderiales</taxon>
        <taxon>Burkholderiaceae</taxon>
        <taxon>Caballeronia</taxon>
    </lineage>
</organism>
<gene>
    <name evidence="1" type="ORF">AWB69_05113</name>
</gene>
<name>A0A158I2D6_9BURK</name>
<evidence type="ECO:0000313" key="2">
    <source>
        <dbReference type="Proteomes" id="UP000054683"/>
    </source>
</evidence>
<accession>A0A158I2D6</accession>
<dbReference type="EMBL" id="FCOK02000038">
    <property type="protein sequence ID" value="SAL50409.1"/>
    <property type="molecule type" value="Genomic_DNA"/>
</dbReference>